<dbReference type="Pfam" id="PF07924">
    <property type="entry name" value="NuiA"/>
    <property type="match status" value="1"/>
</dbReference>
<gene>
    <name evidence="1" type="ORF">GCM10011323_37570</name>
</gene>
<evidence type="ECO:0000313" key="2">
    <source>
        <dbReference type="Proteomes" id="UP000634043"/>
    </source>
</evidence>
<name>A0ABQ1WHH4_9BACT</name>
<dbReference type="SUPFAM" id="SSF82602">
    <property type="entry name" value="Nuclease A inhibitor (NuiA)"/>
    <property type="match status" value="1"/>
</dbReference>
<dbReference type="InterPro" id="IPR012489">
    <property type="entry name" value="NucleaseA_inhib-like"/>
</dbReference>
<dbReference type="InterPro" id="IPR036587">
    <property type="entry name" value="NucleaseA_inhib-like_sf"/>
</dbReference>
<comment type="caution">
    <text evidence="1">The sequence shown here is derived from an EMBL/GenBank/DDBJ whole genome shotgun (WGS) entry which is preliminary data.</text>
</comment>
<dbReference type="EMBL" id="BMFP01000009">
    <property type="protein sequence ID" value="GGG30576.1"/>
    <property type="molecule type" value="Genomic_DNA"/>
</dbReference>
<dbReference type="Proteomes" id="UP000634043">
    <property type="component" value="Unassembled WGS sequence"/>
</dbReference>
<protein>
    <submittedName>
        <fullName evidence="1">Sugar-non-specific nuclease inhibitor NuiA-like protein</fullName>
    </submittedName>
</protein>
<keyword evidence="2" id="KW-1185">Reference proteome</keyword>
<sequence length="141" mass="16275">MLKQFKTMDLKTIETELKKATDGLLMMSETDAPFEFYHAENFRDEKLDKDTVLRLAAMPAEYPFEELELGYFFRNMAQARPENGDAGMQQATRFQHLEKKLHELLQDVKVYRVGETQKLVLILGRTPDGEIAGLKTMVVET</sequence>
<reference evidence="2" key="1">
    <citation type="journal article" date="2019" name="Int. J. Syst. Evol. Microbiol.">
        <title>The Global Catalogue of Microorganisms (GCM) 10K type strain sequencing project: providing services to taxonomists for standard genome sequencing and annotation.</title>
        <authorList>
            <consortium name="The Broad Institute Genomics Platform"/>
            <consortium name="The Broad Institute Genome Sequencing Center for Infectious Disease"/>
            <person name="Wu L."/>
            <person name="Ma J."/>
        </authorList>
    </citation>
    <scope>NUCLEOTIDE SEQUENCE [LARGE SCALE GENOMIC DNA]</scope>
    <source>
        <strain evidence="2">CGMCC 1.12749</strain>
    </source>
</reference>
<evidence type="ECO:0000313" key="1">
    <source>
        <dbReference type="EMBL" id="GGG30576.1"/>
    </source>
</evidence>
<proteinExistence type="predicted"/>
<organism evidence="1 2">
    <name type="scientific">Pontibacter amylolyticus</name>
    <dbReference type="NCBI Taxonomy" id="1424080"/>
    <lineage>
        <taxon>Bacteria</taxon>
        <taxon>Pseudomonadati</taxon>
        <taxon>Bacteroidota</taxon>
        <taxon>Cytophagia</taxon>
        <taxon>Cytophagales</taxon>
        <taxon>Hymenobacteraceae</taxon>
        <taxon>Pontibacter</taxon>
    </lineage>
</organism>
<accession>A0ABQ1WHH4</accession>
<dbReference type="Gene3D" id="3.40.1460.10">
    <property type="entry name" value="Nuclease A inhibitor-like"/>
    <property type="match status" value="1"/>
</dbReference>